<feature type="domain" description="PAS" evidence="6">
    <location>
        <begin position="334"/>
        <end position="383"/>
    </location>
</feature>
<feature type="region of interest" description="Disordered" evidence="5">
    <location>
        <begin position="73"/>
        <end position="92"/>
    </location>
</feature>
<name>A0ABD3QCL1_9STRA</name>
<dbReference type="CDD" id="cd00130">
    <property type="entry name" value="PAS"/>
    <property type="match status" value="1"/>
</dbReference>
<organism evidence="8 9">
    <name type="scientific">Cyclotella cryptica</name>
    <dbReference type="NCBI Taxonomy" id="29204"/>
    <lineage>
        <taxon>Eukaryota</taxon>
        <taxon>Sar</taxon>
        <taxon>Stramenopiles</taxon>
        <taxon>Ochrophyta</taxon>
        <taxon>Bacillariophyta</taxon>
        <taxon>Coscinodiscophyceae</taxon>
        <taxon>Thalassiosirophycidae</taxon>
        <taxon>Stephanodiscales</taxon>
        <taxon>Stephanodiscaceae</taxon>
        <taxon>Cyclotella</taxon>
    </lineage>
</organism>
<sequence>MSNNGNSLFNSGMQLPLFAAASQQQSSGADDVDFQELFREYFNDDNGESFAYSNSMAQLQAQAMANSLPTGQGIRTAWHSESGGSQQPLKRTRIEENLYLPTGGLSSYANDFSAGIANSGLGVGGLPNHFSVSGSGSIGGSGLGQVQLQQQAILSGAASNLAMGMGGMSANMMGSSTGGRLMPVSNINYALGSKNAVSQMSFGAPVQGVDKEALEQQMTAERRLRNREHAKRSRVRKKFMLESLQEQVRKLQEENSDLRLLIQKHIPDNALKIIDDCCTSSPLFGIPELGGGGPADGEDKKSDTTALIKTDFSLIESLTSGQQNFVLSDPRLPDNPIVFATPGFYQLTGYTREQVLGRNCRFLQGPGTDPKAVDVIRSAIAKGNDATVCLLNYKADGTPFWNQLFVAALRDADNCIVNYVGVQTLVEPNAGASALEEKVNAAHPIKAGQEECDDEDDEK</sequence>
<dbReference type="Pfam" id="PF07716">
    <property type="entry name" value="bZIP_2"/>
    <property type="match status" value="1"/>
</dbReference>
<dbReference type="InterPro" id="IPR000014">
    <property type="entry name" value="PAS"/>
</dbReference>
<dbReference type="Gene3D" id="3.30.450.20">
    <property type="entry name" value="PAS domain"/>
    <property type="match status" value="1"/>
</dbReference>
<evidence type="ECO:0000256" key="1">
    <source>
        <dbReference type="ARBA" id="ARBA00022630"/>
    </source>
</evidence>
<dbReference type="NCBIfam" id="TIGR00229">
    <property type="entry name" value="sensory_box"/>
    <property type="match status" value="1"/>
</dbReference>
<dbReference type="InterPro" id="IPR035965">
    <property type="entry name" value="PAS-like_dom_sf"/>
</dbReference>
<keyword evidence="1" id="KW-0285">Flavoprotein</keyword>
<protein>
    <recommendedName>
        <fullName evidence="10">LOV domain-containing protein</fullName>
    </recommendedName>
</protein>
<dbReference type="InterPro" id="IPR001610">
    <property type="entry name" value="PAC"/>
</dbReference>
<dbReference type="PANTHER" id="PTHR47429:SF2">
    <property type="entry name" value="PROTEIN TWIN LOV 1"/>
    <property type="match status" value="1"/>
</dbReference>
<comment type="caution">
    <text evidence="8">The sequence shown here is derived from an EMBL/GenBank/DDBJ whole genome shotgun (WGS) entry which is preliminary data.</text>
</comment>
<reference evidence="8 9" key="1">
    <citation type="journal article" date="2020" name="G3 (Bethesda)">
        <title>Improved Reference Genome for Cyclotella cryptica CCMP332, a Model for Cell Wall Morphogenesis, Salinity Adaptation, and Lipid Production in Diatoms (Bacillariophyta).</title>
        <authorList>
            <person name="Roberts W.R."/>
            <person name="Downey K.M."/>
            <person name="Ruck E.C."/>
            <person name="Traller J.C."/>
            <person name="Alverson A.J."/>
        </authorList>
    </citation>
    <scope>NUCLEOTIDE SEQUENCE [LARGE SCALE GENOMIC DNA]</scope>
    <source>
        <strain evidence="8 9">CCMP332</strain>
    </source>
</reference>
<dbReference type="PROSITE" id="PS50217">
    <property type="entry name" value="BZIP"/>
    <property type="match status" value="1"/>
</dbReference>
<feature type="domain" description="BZIP" evidence="7">
    <location>
        <begin position="216"/>
        <end position="259"/>
    </location>
</feature>
<dbReference type="Proteomes" id="UP001516023">
    <property type="component" value="Unassembled WGS sequence"/>
</dbReference>
<evidence type="ECO:0000256" key="2">
    <source>
        <dbReference type="ARBA" id="ARBA00022643"/>
    </source>
</evidence>
<dbReference type="PANTHER" id="PTHR47429">
    <property type="entry name" value="PROTEIN TWIN LOV 1"/>
    <property type="match status" value="1"/>
</dbReference>
<proteinExistence type="predicted"/>
<keyword evidence="2" id="KW-0288">FMN</keyword>
<keyword evidence="4" id="KW-0175">Coiled coil</keyword>
<dbReference type="EMBL" id="JABMIG020000048">
    <property type="protein sequence ID" value="KAL3798140.1"/>
    <property type="molecule type" value="Genomic_DNA"/>
</dbReference>
<evidence type="ECO:0000256" key="5">
    <source>
        <dbReference type="SAM" id="MobiDB-lite"/>
    </source>
</evidence>
<evidence type="ECO:0000259" key="6">
    <source>
        <dbReference type="PROSITE" id="PS50112"/>
    </source>
</evidence>
<dbReference type="SUPFAM" id="SSF57959">
    <property type="entry name" value="Leucine zipper domain"/>
    <property type="match status" value="1"/>
</dbReference>
<gene>
    <name evidence="8" type="ORF">HJC23_005701</name>
</gene>
<keyword evidence="3" id="KW-0157">Chromophore</keyword>
<dbReference type="Pfam" id="PF13426">
    <property type="entry name" value="PAS_9"/>
    <property type="match status" value="1"/>
</dbReference>
<evidence type="ECO:0000256" key="4">
    <source>
        <dbReference type="SAM" id="Coils"/>
    </source>
</evidence>
<evidence type="ECO:0000259" key="7">
    <source>
        <dbReference type="PROSITE" id="PS50217"/>
    </source>
</evidence>
<dbReference type="SMART" id="SM00086">
    <property type="entry name" value="PAC"/>
    <property type="match status" value="1"/>
</dbReference>
<dbReference type="Gene3D" id="1.20.5.170">
    <property type="match status" value="1"/>
</dbReference>
<evidence type="ECO:0000313" key="8">
    <source>
        <dbReference type="EMBL" id="KAL3798140.1"/>
    </source>
</evidence>
<evidence type="ECO:0000256" key="3">
    <source>
        <dbReference type="ARBA" id="ARBA00022991"/>
    </source>
</evidence>
<keyword evidence="9" id="KW-1185">Reference proteome</keyword>
<dbReference type="PROSITE" id="PS50112">
    <property type="entry name" value="PAS"/>
    <property type="match status" value="1"/>
</dbReference>
<accession>A0ABD3QCL1</accession>
<dbReference type="AlphaFoldDB" id="A0ABD3QCL1"/>
<dbReference type="InterPro" id="IPR004827">
    <property type="entry name" value="bZIP"/>
</dbReference>
<evidence type="ECO:0000313" key="9">
    <source>
        <dbReference type="Proteomes" id="UP001516023"/>
    </source>
</evidence>
<feature type="coiled-coil region" evidence="4">
    <location>
        <begin position="234"/>
        <end position="264"/>
    </location>
</feature>
<dbReference type="InterPro" id="IPR046347">
    <property type="entry name" value="bZIP_sf"/>
</dbReference>
<dbReference type="SUPFAM" id="SSF55785">
    <property type="entry name" value="PYP-like sensor domain (PAS domain)"/>
    <property type="match status" value="1"/>
</dbReference>
<evidence type="ECO:0008006" key="10">
    <source>
        <dbReference type="Google" id="ProtNLM"/>
    </source>
</evidence>
<dbReference type="CDD" id="cd14809">
    <property type="entry name" value="bZIP_AUREO-like"/>
    <property type="match status" value="1"/>
</dbReference>